<proteinExistence type="predicted"/>
<feature type="compositionally biased region" description="Polar residues" evidence="1">
    <location>
        <begin position="41"/>
        <end position="54"/>
    </location>
</feature>
<organism evidence="2 3">
    <name type="scientific">Flavonifractor plautii ATCC 29863</name>
    <dbReference type="NCBI Taxonomy" id="411475"/>
    <lineage>
        <taxon>Bacteria</taxon>
        <taxon>Bacillati</taxon>
        <taxon>Bacillota</taxon>
        <taxon>Clostridia</taxon>
        <taxon>Eubacteriales</taxon>
        <taxon>Oscillospiraceae</taxon>
        <taxon>Flavonifractor</taxon>
    </lineage>
</organism>
<name>G9YMJ0_FLAPL</name>
<reference evidence="2 3" key="1">
    <citation type="submission" date="2011-08" db="EMBL/GenBank/DDBJ databases">
        <authorList>
            <person name="Weinstock G."/>
            <person name="Sodergren E."/>
            <person name="Clifton S."/>
            <person name="Fulton L."/>
            <person name="Fulton B."/>
            <person name="Courtney L."/>
            <person name="Fronick C."/>
            <person name="Harrison M."/>
            <person name="Strong C."/>
            <person name="Farmer C."/>
            <person name="Delahaunty K."/>
            <person name="Markovic C."/>
            <person name="Hall O."/>
            <person name="Minx P."/>
            <person name="Tomlinson C."/>
            <person name="Mitreva M."/>
            <person name="Hou S."/>
            <person name="Chen J."/>
            <person name="Wollam A."/>
            <person name="Pepin K.H."/>
            <person name="Johnson M."/>
            <person name="Bhonagiri V."/>
            <person name="Zhang X."/>
            <person name="Suruliraj S."/>
            <person name="Warren W."/>
            <person name="Chinwalla A."/>
            <person name="Mardis E.R."/>
            <person name="Wilson R.K."/>
        </authorList>
    </citation>
    <scope>NUCLEOTIDE SEQUENCE [LARGE SCALE GENOMIC DNA]</scope>
    <source>
        <strain evidence="2 3">ATCC 29863</strain>
    </source>
</reference>
<dbReference type="EMBL" id="AGCK01000048">
    <property type="protein sequence ID" value="EHM54068.1"/>
    <property type="molecule type" value="Genomic_DNA"/>
</dbReference>
<comment type="caution">
    <text evidence="2">The sequence shown here is derived from an EMBL/GenBank/DDBJ whole genome shotgun (WGS) entry which is preliminary data.</text>
</comment>
<feature type="region of interest" description="Disordered" evidence="1">
    <location>
        <begin position="35"/>
        <end position="54"/>
    </location>
</feature>
<evidence type="ECO:0000313" key="2">
    <source>
        <dbReference type="EMBL" id="EHM54068.1"/>
    </source>
</evidence>
<evidence type="ECO:0000256" key="1">
    <source>
        <dbReference type="SAM" id="MobiDB-lite"/>
    </source>
</evidence>
<dbReference type="HOGENOM" id="CLU_2897574_0_0_9"/>
<accession>G9YMJ0</accession>
<evidence type="ECO:0000313" key="3">
    <source>
        <dbReference type="Proteomes" id="UP000004459"/>
    </source>
</evidence>
<sequence length="62" mass="7442">MFYLFYIQNFFLKVHKKNNYFSPLRSGVHSLFSHLPDRPAQQESSRSASQKSDSNFVYYLQF</sequence>
<gene>
    <name evidence="2" type="ORF">HMPREF0372_00712</name>
</gene>
<dbReference type="Proteomes" id="UP000004459">
    <property type="component" value="Unassembled WGS sequence"/>
</dbReference>
<protein>
    <submittedName>
        <fullName evidence="2">Uncharacterized protein</fullName>
    </submittedName>
</protein>
<dbReference type="AlphaFoldDB" id="G9YMJ0"/>